<comment type="subunit">
    <text evidence="8">Homodimer.</text>
</comment>
<evidence type="ECO:0000256" key="9">
    <source>
        <dbReference type="PROSITE-ProRule" id="PRU10125"/>
    </source>
</evidence>
<dbReference type="SUPFAM" id="SSF54506">
    <property type="entry name" value="Diaminopimelate epimerase-like"/>
    <property type="match status" value="2"/>
</dbReference>
<organism evidence="10 11">
    <name type="scientific">Flexivirga caeni</name>
    <dbReference type="NCBI Taxonomy" id="2294115"/>
    <lineage>
        <taxon>Bacteria</taxon>
        <taxon>Bacillati</taxon>
        <taxon>Actinomycetota</taxon>
        <taxon>Actinomycetes</taxon>
        <taxon>Micrococcales</taxon>
        <taxon>Dermacoccaceae</taxon>
        <taxon>Flexivirga</taxon>
    </lineage>
</organism>
<dbReference type="PROSITE" id="PS01326">
    <property type="entry name" value="DAP_EPIMERASE"/>
    <property type="match status" value="1"/>
</dbReference>
<reference evidence="10 11" key="1">
    <citation type="submission" date="2018-11" db="EMBL/GenBank/DDBJ databases">
        <title>Draft genome of Simplicispira Flexivirga sp. BO-16.</title>
        <authorList>
            <person name="Im W.T."/>
        </authorList>
    </citation>
    <scope>NUCLEOTIDE SEQUENCE [LARGE SCALE GENOMIC DNA]</scope>
    <source>
        <strain evidence="10 11">BO-16</strain>
    </source>
</reference>
<feature type="binding site" evidence="8">
    <location>
        <position position="173"/>
    </location>
    <ligand>
        <name>substrate</name>
    </ligand>
</feature>
<evidence type="ECO:0000256" key="8">
    <source>
        <dbReference type="HAMAP-Rule" id="MF_00197"/>
    </source>
</evidence>
<dbReference type="Proteomes" id="UP000271678">
    <property type="component" value="Unassembled WGS sequence"/>
</dbReference>
<dbReference type="OrthoDB" id="9805408at2"/>
<proteinExistence type="inferred from homology"/>
<comment type="similarity">
    <text evidence="2 8">Belongs to the diaminopimelate epimerase family.</text>
</comment>
<keyword evidence="8" id="KW-0963">Cytoplasm</keyword>
<comment type="caution">
    <text evidence="10">The sequence shown here is derived from an EMBL/GenBank/DDBJ whole genome shotgun (WGS) entry which is preliminary data.</text>
</comment>
<comment type="subcellular location">
    <subcellularLocation>
        <location evidence="8">Cytoplasm</location>
    </subcellularLocation>
</comment>
<feature type="binding site" evidence="8">
    <location>
        <begin position="224"/>
        <end position="225"/>
    </location>
    <ligand>
        <name>substrate</name>
    </ligand>
</feature>
<evidence type="ECO:0000256" key="1">
    <source>
        <dbReference type="ARBA" id="ARBA00005196"/>
    </source>
</evidence>
<evidence type="ECO:0000313" key="11">
    <source>
        <dbReference type="Proteomes" id="UP000271678"/>
    </source>
</evidence>
<dbReference type="Pfam" id="PF01678">
    <property type="entry name" value="DAP_epimerase"/>
    <property type="match status" value="2"/>
</dbReference>
<evidence type="ECO:0000256" key="5">
    <source>
        <dbReference type="ARBA" id="ARBA00023154"/>
    </source>
</evidence>
<comment type="pathway">
    <text evidence="1 8">Amino-acid biosynthesis; L-lysine biosynthesis via DAP pathway; DL-2,6-diaminopimelate from LL-2,6-diaminopimelate: step 1/1.</text>
</comment>
<evidence type="ECO:0000256" key="7">
    <source>
        <dbReference type="ARBA" id="ARBA00051712"/>
    </source>
</evidence>
<accession>A0A3M9M609</accession>
<dbReference type="GO" id="GO:0005829">
    <property type="term" value="C:cytosol"/>
    <property type="evidence" value="ECO:0007669"/>
    <property type="project" value="TreeGrafter"/>
</dbReference>
<evidence type="ECO:0000256" key="3">
    <source>
        <dbReference type="ARBA" id="ARBA00013080"/>
    </source>
</evidence>
<feature type="site" description="Could be important to modulate the pK values of the two catalytic cysteine residues" evidence="8">
    <location>
        <position position="175"/>
    </location>
</feature>
<dbReference type="AlphaFoldDB" id="A0A3M9M609"/>
<evidence type="ECO:0000256" key="4">
    <source>
        <dbReference type="ARBA" id="ARBA00022605"/>
    </source>
</evidence>
<dbReference type="InterPro" id="IPR018510">
    <property type="entry name" value="DAP_epimerase_AS"/>
</dbReference>
<comment type="function">
    <text evidence="8">Catalyzes the stereoinversion of LL-2,6-diaminopimelate (L,L-DAP) to meso-diaminopimelate (meso-DAP), a precursor of L-lysine and an essential component of the bacterial peptidoglycan.</text>
</comment>
<dbReference type="UniPathway" id="UPA00034">
    <property type="reaction ID" value="UER00025"/>
</dbReference>
<keyword evidence="4 8" id="KW-0028">Amino-acid biosynthesis</keyword>
<comment type="catalytic activity">
    <reaction evidence="7 8">
        <text>(2S,6S)-2,6-diaminopimelate = meso-2,6-diaminopimelate</text>
        <dbReference type="Rhea" id="RHEA:15393"/>
        <dbReference type="ChEBI" id="CHEBI:57609"/>
        <dbReference type="ChEBI" id="CHEBI:57791"/>
        <dbReference type="EC" id="5.1.1.7"/>
    </reaction>
</comment>
<dbReference type="NCBIfam" id="TIGR00652">
    <property type="entry name" value="DapF"/>
    <property type="match status" value="1"/>
</dbReference>
<sequence>MVFNVLVRTIEFAKGHGTRNDFVLVPALDGAPELTADEVVFLADRRGGIGGDGVIRVVPVEHAPEEVRAGAGDARWFMDYRNQDGSIGEMCGNGTRVFAQYLVEHGLESGAEFDIATRDGVKRMTAGADGFEVDLGAWRLSREDVADERGSDSVVQAVGAPEPLPALSVDMGNPHTVVALPPEFDLSTIDLTLPPRVDPHPELGSNVEFVRAVGPGHIAMRVHERGVGETQSCGTGAAAAVVATWWWAGAPVDQLDWRVDVPGGRLGIRLHGGHVLLSGPAEIIARGRVALPDS</sequence>
<feature type="binding site" evidence="8">
    <location>
        <position position="206"/>
    </location>
    <ligand>
        <name>substrate</name>
    </ligand>
</feature>
<gene>
    <name evidence="8" type="primary">dapF</name>
    <name evidence="10" type="ORF">EFY87_15365</name>
</gene>
<dbReference type="PANTHER" id="PTHR31689:SF0">
    <property type="entry name" value="DIAMINOPIMELATE EPIMERASE"/>
    <property type="match status" value="1"/>
</dbReference>
<feature type="binding site" evidence="8">
    <location>
        <position position="82"/>
    </location>
    <ligand>
        <name>substrate</name>
    </ligand>
</feature>
<dbReference type="InterPro" id="IPR001653">
    <property type="entry name" value="DAP_epimerase_DapF"/>
</dbReference>
<name>A0A3M9M609_9MICO</name>
<evidence type="ECO:0000256" key="6">
    <source>
        <dbReference type="ARBA" id="ARBA00023235"/>
    </source>
</evidence>
<evidence type="ECO:0000313" key="10">
    <source>
        <dbReference type="EMBL" id="RNI20323.1"/>
    </source>
</evidence>
<dbReference type="EMBL" id="RJJQ01000017">
    <property type="protein sequence ID" value="RNI20323.1"/>
    <property type="molecule type" value="Genomic_DNA"/>
</dbReference>
<feature type="active site" description="Proton acceptor" evidence="8">
    <location>
        <position position="233"/>
    </location>
</feature>
<feature type="site" description="Could be important to modulate the pK values of the two catalytic cysteine residues" evidence="8">
    <location>
        <position position="224"/>
    </location>
</feature>
<keyword evidence="11" id="KW-1185">Reference proteome</keyword>
<dbReference type="GO" id="GO:0008837">
    <property type="term" value="F:diaminopimelate epimerase activity"/>
    <property type="evidence" value="ECO:0007669"/>
    <property type="project" value="UniProtKB-UniRule"/>
</dbReference>
<feature type="binding site" evidence="8">
    <location>
        <begin position="92"/>
        <end position="93"/>
    </location>
    <ligand>
        <name>substrate</name>
    </ligand>
</feature>
<dbReference type="HAMAP" id="MF_00197">
    <property type="entry name" value="DAP_epimerase"/>
    <property type="match status" value="1"/>
</dbReference>
<feature type="active site" evidence="9">
    <location>
        <position position="91"/>
    </location>
</feature>
<evidence type="ECO:0000256" key="2">
    <source>
        <dbReference type="ARBA" id="ARBA00010219"/>
    </source>
</evidence>
<comment type="caution">
    <text evidence="8">Lacks conserved residue(s) required for the propagation of feature annotation.</text>
</comment>
<dbReference type="GO" id="GO:0009089">
    <property type="term" value="P:lysine biosynthetic process via diaminopimelate"/>
    <property type="evidence" value="ECO:0007669"/>
    <property type="project" value="UniProtKB-UniRule"/>
</dbReference>
<feature type="binding site" evidence="8">
    <location>
        <begin position="234"/>
        <end position="235"/>
    </location>
    <ligand>
        <name>substrate</name>
    </ligand>
</feature>
<dbReference type="RefSeq" id="WP_123272358.1">
    <property type="nucleotide sequence ID" value="NZ_RJJQ01000017.1"/>
</dbReference>
<feature type="binding site" evidence="8">
    <location>
        <position position="20"/>
    </location>
    <ligand>
        <name>substrate</name>
    </ligand>
</feature>
<protein>
    <recommendedName>
        <fullName evidence="3 8">Diaminopimelate epimerase</fullName>
        <shortName evidence="8">DAP epimerase</shortName>
        <ecNumber evidence="3 8">5.1.1.7</ecNumber>
    </recommendedName>
    <alternativeName>
        <fullName evidence="8">PLP-independent amino acid racemase</fullName>
    </alternativeName>
</protein>
<dbReference type="Gene3D" id="3.10.310.10">
    <property type="entry name" value="Diaminopimelate Epimerase, Chain A, domain 1"/>
    <property type="match status" value="2"/>
</dbReference>
<dbReference type="PANTHER" id="PTHR31689">
    <property type="entry name" value="DIAMINOPIMELATE EPIMERASE, CHLOROPLASTIC"/>
    <property type="match status" value="1"/>
</dbReference>
<dbReference type="EC" id="5.1.1.7" evidence="3 8"/>
<feature type="active site" description="Proton donor" evidence="8">
    <location>
        <position position="91"/>
    </location>
</feature>
<keyword evidence="5 8" id="KW-0457">Lysine biosynthesis</keyword>
<keyword evidence="6 8" id="KW-0413">Isomerase</keyword>